<name>A0A383V7F8_TETOB</name>
<accession>A0A383V7F8</accession>
<feature type="region of interest" description="Disordered" evidence="1">
    <location>
        <begin position="483"/>
        <end position="508"/>
    </location>
</feature>
<dbReference type="GO" id="GO:0003713">
    <property type="term" value="F:transcription coactivator activity"/>
    <property type="evidence" value="ECO:0007669"/>
    <property type="project" value="TreeGrafter"/>
</dbReference>
<evidence type="ECO:0000256" key="1">
    <source>
        <dbReference type="SAM" id="MobiDB-lite"/>
    </source>
</evidence>
<evidence type="ECO:0000313" key="2">
    <source>
        <dbReference type="EMBL" id="SZX61091.1"/>
    </source>
</evidence>
<feature type="region of interest" description="Disordered" evidence="1">
    <location>
        <begin position="277"/>
        <end position="300"/>
    </location>
</feature>
<dbReference type="PANTHER" id="PTHR46007">
    <property type="entry name" value="MEDIATOR OF RNA POLYMERASE II TRANSCRIPTION SUBUNIT 12"/>
    <property type="match status" value="1"/>
</dbReference>
<feature type="compositionally biased region" description="Low complexity" evidence="1">
    <location>
        <begin position="140"/>
        <end position="157"/>
    </location>
</feature>
<keyword evidence="3" id="KW-1185">Reference proteome</keyword>
<dbReference type="InterPro" id="IPR051647">
    <property type="entry name" value="Mediator_comp_sub12"/>
</dbReference>
<dbReference type="GO" id="GO:0045944">
    <property type="term" value="P:positive regulation of transcription by RNA polymerase II"/>
    <property type="evidence" value="ECO:0007669"/>
    <property type="project" value="TreeGrafter"/>
</dbReference>
<feature type="region of interest" description="Disordered" evidence="1">
    <location>
        <begin position="616"/>
        <end position="649"/>
    </location>
</feature>
<dbReference type="GO" id="GO:0016592">
    <property type="term" value="C:mediator complex"/>
    <property type="evidence" value="ECO:0007669"/>
    <property type="project" value="TreeGrafter"/>
</dbReference>
<evidence type="ECO:0000313" key="3">
    <source>
        <dbReference type="Proteomes" id="UP000256970"/>
    </source>
</evidence>
<organism evidence="2 3">
    <name type="scientific">Tetradesmus obliquus</name>
    <name type="common">Green alga</name>
    <name type="synonym">Acutodesmus obliquus</name>
    <dbReference type="NCBI Taxonomy" id="3088"/>
    <lineage>
        <taxon>Eukaryota</taxon>
        <taxon>Viridiplantae</taxon>
        <taxon>Chlorophyta</taxon>
        <taxon>core chlorophytes</taxon>
        <taxon>Chlorophyceae</taxon>
        <taxon>CS clade</taxon>
        <taxon>Sphaeropleales</taxon>
        <taxon>Scenedesmaceae</taxon>
        <taxon>Tetradesmus</taxon>
    </lineage>
</organism>
<feature type="region of interest" description="Disordered" evidence="1">
    <location>
        <begin position="208"/>
        <end position="258"/>
    </location>
</feature>
<dbReference type="PANTHER" id="PTHR46007:SF8">
    <property type="entry name" value="C2H2-TYPE DOMAIN-CONTAINING PROTEIN"/>
    <property type="match status" value="1"/>
</dbReference>
<feature type="compositionally biased region" description="Low complexity" evidence="1">
    <location>
        <begin position="215"/>
        <end position="234"/>
    </location>
</feature>
<feature type="region of interest" description="Disordered" evidence="1">
    <location>
        <begin position="966"/>
        <end position="1008"/>
    </location>
</feature>
<feature type="compositionally biased region" description="Low complexity" evidence="1">
    <location>
        <begin position="616"/>
        <end position="641"/>
    </location>
</feature>
<sequence>MDSHQHLEFIRGQGNKLLTSLPAAVRSRLRHYEVAAVMPFQSCPPLRGCSVPRCFAYVVVSDWSLLVVALSAKQEARILLELPLLLIDDVDVDALDVGDFANDSRGTVRSACISLYPQQQRNPSPNWQQQYTNWPRELDQSSLQLSQPPAQQLPQEQHACQPRALAGQQTEAYQLTQQQQLQQQQQSPTRSWTLLQGIKQLVQCSSPSVCRPSHQQQQQEQLRPSSAVSSRASPIDQATASSDVRQQLTPAQKKEQQQLTRHIMQRLQTPVMQLHAQPHLQQQEQHQQHQQQQLRRPRPLAAAVEEAQAPAVAAGAMLAHADDSKSSSCTATSSRRVQLKGRLTVETTPPAAVQLLLGSCPAGRAPWQSQDTQQEDTRQVYCPQVQHVLCMQQHGQQQQQQQQQWGHEQVELLAQHSEAAAAAPDAGYSVRLVTVERASRLFFHIHKAWVSAHIRAALAQSNTPGLPSWLPPPANLFLAEQYQQQTAGPDHHQQQSSMSLPQQHSRPASPCGLRGLFGGFATPWATAAAGAAAGDSRACLSGQQTCSLTGSGCSSLSSEAQAVLQAEMVKFFGLNREHPAAKQLAGPFPGDMPVWQQQQHYSTKQLGHSPGSCTALAPAAAQPSPTAAAAAASEQHVAPSASPGRVRSSMWENDPLLDERISTAQRLRQQQVCSSSPLALIPLSAFTPAGSAISPSYAADCSKLMSRCSAARRVSRVVAPGPLGTGCKALEQQLQQQQQQREKHAAGQRVMLRRYMQVGAGVYAQHAASATRELFWGLARQLLAPCSLFDEGDAHCIKQLVLELAFCRQQQLGALQQAFFNSSDVMSFLLARLTSWGALLALFPPGLPPIHNPAQPGKLEAWRGKRVLWAGLLMYSGRPRRLLLRLGLTGSSRVCFRSALNAAVWIHERHSQASAQAGSSSSSKALQDASMGLTYHADPLHLSPLADLAQVYPSIGSARRMLQDGSRGSVCDKGPSNHLLGTGRSPGADDDEASDSGDDSDGGSSSSTMAEATVVLRWERLAGRLAAELAGRKLQLLLYWLQLQLSFTEGCSSRSNWLSGKALEPGPCPASLVVASPWSFRAATQQLLATLLTLRLPGCSQQQQQGQQCGLIPGGVEDLLWWAQAGADSWVLDHLVGVLLELSSMCEQEEAAGGAAAAAAAGGGLVMEVIRQVPTPQLHGLLRCMFVRLVCIMGGSAGSREWTTLPPPAAAVLAYKYGSVLLEVLEGVRGAAAALAAAFGAEVQAILSVPQVRDQMAAAVGRAGSCMLGRSSLLLLEEVLAAVGAAVPWERQQQQGEDGGLTVAALGHASSAMKVQN</sequence>
<dbReference type="EMBL" id="FNXT01000122">
    <property type="protein sequence ID" value="SZX61091.1"/>
    <property type="molecule type" value="Genomic_DNA"/>
</dbReference>
<feature type="region of interest" description="Disordered" evidence="1">
    <location>
        <begin position="139"/>
        <end position="165"/>
    </location>
</feature>
<feature type="compositionally biased region" description="Polar residues" evidence="1">
    <location>
        <begin position="236"/>
        <end position="250"/>
    </location>
</feature>
<feature type="compositionally biased region" description="Acidic residues" evidence="1">
    <location>
        <begin position="988"/>
        <end position="1001"/>
    </location>
</feature>
<feature type="compositionally biased region" description="Polar residues" evidence="1">
    <location>
        <begin position="494"/>
        <end position="506"/>
    </location>
</feature>
<gene>
    <name evidence="2" type="ORF">BQ4739_LOCUS1622</name>
</gene>
<dbReference type="Proteomes" id="UP000256970">
    <property type="component" value="Unassembled WGS sequence"/>
</dbReference>
<reference evidence="2 3" key="1">
    <citation type="submission" date="2016-10" db="EMBL/GenBank/DDBJ databases">
        <authorList>
            <person name="Cai Z."/>
        </authorList>
    </citation>
    <scope>NUCLEOTIDE SEQUENCE [LARGE SCALE GENOMIC DNA]</scope>
</reference>
<protein>
    <submittedName>
        <fullName evidence="2">Uncharacterized protein</fullName>
    </submittedName>
</protein>
<proteinExistence type="predicted"/>